<evidence type="ECO:0000313" key="3">
    <source>
        <dbReference type="Proteomes" id="UP000198510"/>
    </source>
</evidence>
<dbReference type="Proteomes" id="UP000198510">
    <property type="component" value="Unassembled WGS sequence"/>
</dbReference>
<reference evidence="2 3" key="1">
    <citation type="submission" date="2016-10" db="EMBL/GenBank/DDBJ databases">
        <authorList>
            <person name="de Groot N.N."/>
        </authorList>
    </citation>
    <scope>NUCLEOTIDE SEQUENCE [LARGE SCALE GENOMIC DNA]</scope>
    <source>
        <strain evidence="2 3">DSM 25186</strain>
    </source>
</reference>
<dbReference type="EMBL" id="FNFO01000008">
    <property type="protein sequence ID" value="SDL81312.1"/>
    <property type="molecule type" value="Genomic_DNA"/>
</dbReference>
<dbReference type="RefSeq" id="WP_089685123.1">
    <property type="nucleotide sequence ID" value="NZ_FNFO01000008.1"/>
</dbReference>
<accession>A0A1G9N466</accession>
<name>A0A1G9N466_9BACT</name>
<dbReference type="InterPro" id="IPR056695">
    <property type="entry name" value="DUF7793"/>
</dbReference>
<keyword evidence="3" id="KW-1185">Reference proteome</keyword>
<dbReference type="STRING" id="1075417.SAMN05421823_108175"/>
<protein>
    <submittedName>
        <fullName evidence="2">SpoIIAA-like</fullName>
    </submittedName>
</protein>
<gene>
    <name evidence="2" type="ORF">SAMN05421823_108175</name>
</gene>
<evidence type="ECO:0000259" key="1">
    <source>
        <dbReference type="Pfam" id="PF25056"/>
    </source>
</evidence>
<sequence>MHLETEYFVSELSDDIIFVQYKPNIHIRLEDAQRIVSERQKFYGNIQVPVLIKNARIKGIDKPAREYLFSKERGLKDIKAIAIVCSNVVSKLLITFIFHHHRPAIPHKMFTEEAKAISWLKQYV</sequence>
<dbReference type="AlphaFoldDB" id="A0A1G9N466"/>
<organism evidence="2 3">
    <name type="scientific">Catalinimonas alkaloidigena</name>
    <dbReference type="NCBI Taxonomy" id="1075417"/>
    <lineage>
        <taxon>Bacteria</taxon>
        <taxon>Pseudomonadati</taxon>
        <taxon>Bacteroidota</taxon>
        <taxon>Cytophagia</taxon>
        <taxon>Cytophagales</taxon>
        <taxon>Catalimonadaceae</taxon>
        <taxon>Catalinimonas</taxon>
    </lineage>
</organism>
<dbReference type="Gene3D" id="3.40.1680.10">
    <property type="entry name" value="yp_829618.1 domain like"/>
    <property type="match status" value="1"/>
</dbReference>
<dbReference type="Gene3D" id="3.40.970.30">
    <property type="entry name" value="yp_829618.1 like domains"/>
    <property type="match status" value="1"/>
</dbReference>
<dbReference type="Pfam" id="PF25056">
    <property type="entry name" value="DUF7793"/>
    <property type="match status" value="1"/>
</dbReference>
<evidence type="ECO:0000313" key="2">
    <source>
        <dbReference type="EMBL" id="SDL81312.1"/>
    </source>
</evidence>
<feature type="domain" description="DUF7793" evidence="1">
    <location>
        <begin position="12"/>
        <end position="123"/>
    </location>
</feature>
<proteinExistence type="predicted"/>